<dbReference type="PANTHER" id="PTHR11640">
    <property type="entry name" value="NEPHRIN"/>
    <property type="match status" value="1"/>
</dbReference>
<dbReference type="Gene3D" id="2.60.40.10">
    <property type="entry name" value="Immunoglobulins"/>
    <property type="match status" value="3"/>
</dbReference>
<name>A0AA85GFR0_9TREM</name>
<dbReference type="GO" id="GO:0098609">
    <property type="term" value="P:cell-cell adhesion"/>
    <property type="evidence" value="ECO:0007669"/>
    <property type="project" value="TreeGrafter"/>
</dbReference>
<keyword evidence="4" id="KW-0325">Glycoprotein</keyword>
<evidence type="ECO:0000313" key="9">
    <source>
        <dbReference type="WBParaSite" id="SRDH1_97140.1"/>
    </source>
</evidence>
<dbReference type="InterPro" id="IPR036179">
    <property type="entry name" value="Ig-like_dom_sf"/>
</dbReference>
<keyword evidence="8" id="KW-1185">Reference proteome</keyword>
<dbReference type="SMART" id="SM00409">
    <property type="entry name" value="IG"/>
    <property type="match status" value="4"/>
</dbReference>
<dbReference type="InterPro" id="IPR013098">
    <property type="entry name" value="Ig_I-set"/>
</dbReference>
<dbReference type="GO" id="GO:0050839">
    <property type="term" value="F:cell adhesion molecule binding"/>
    <property type="evidence" value="ECO:0007669"/>
    <property type="project" value="TreeGrafter"/>
</dbReference>
<dbReference type="GO" id="GO:0005886">
    <property type="term" value="C:plasma membrane"/>
    <property type="evidence" value="ECO:0007669"/>
    <property type="project" value="TreeGrafter"/>
</dbReference>
<dbReference type="Pfam" id="PF07679">
    <property type="entry name" value="I-set"/>
    <property type="match status" value="1"/>
</dbReference>
<dbReference type="SUPFAM" id="SSF48726">
    <property type="entry name" value="Immunoglobulin"/>
    <property type="match status" value="2"/>
</dbReference>
<dbReference type="WBParaSite" id="SRDH1_97140.1">
    <property type="protein sequence ID" value="SRDH1_97140.1"/>
    <property type="gene ID" value="SRDH1_97140"/>
</dbReference>
<protein>
    <recommendedName>
        <fullName evidence="7">Ig-like domain-containing protein</fullName>
    </recommendedName>
</protein>
<dbReference type="InterPro" id="IPR013783">
    <property type="entry name" value="Ig-like_fold"/>
</dbReference>
<evidence type="ECO:0000256" key="4">
    <source>
        <dbReference type="ARBA" id="ARBA00023180"/>
    </source>
</evidence>
<evidence type="ECO:0000256" key="3">
    <source>
        <dbReference type="ARBA" id="ARBA00023157"/>
    </source>
</evidence>
<keyword evidence="3" id="KW-1015">Disulfide bond</keyword>
<accession>A0AA85GFR0</accession>
<evidence type="ECO:0000256" key="6">
    <source>
        <dbReference type="SAM" id="Phobius"/>
    </source>
</evidence>
<feature type="domain" description="Ig-like" evidence="7">
    <location>
        <begin position="436"/>
        <end position="563"/>
    </location>
</feature>
<evidence type="ECO:0000256" key="5">
    <source>
        <dbReference type="ARBA" id="ARBA00023319"/>
    </source>
</evidence>
<dbReference type="PANTHER" id="PTHR11640:SF155">
    <property type="entry name" value="IG-LIKE DOMAIN-CONTAINING PROTEIN"/>
    <property type="match status" value="1"/>
</dbReference>
<dbReference type="PROSITE" id="PS50835">
    <property type="entry name" value="IG_LIKE"/>
    <property type="match status" value="3"/>
</dbReference>
<feature type="domain" description="Ig-like" evidence="7">
    <location>
        <begin position="70"/>
        <end position="166"/>
    </location>
</feature>
<organism evidence="8 9">
    <name type="scientific">Schistosoma rodhaini</name>
    <dbReference type="NCBI Taxonomy" id="6188"/>
    <lineage>
        <taxon>Eukaryota</taxon>
        <taxon>Metazoa</taxon>
        <taxon>Spiralia</taxon>
        <taxon>Lophotrochozoa</taxon>
        <taxon>Platyhelminthes</taxon>
        <taxon>Trematoda</taxon>
        <taxon>Digenea</taxon>
        <taxon>Strigeidida</taxon>
        <taxon>Schistosomatoidea</taxon>
        <taxon>Schistosomatidae</taxon>
        <taxon>Schistosoma</taxon>
    </lineage>
</organism>
<dbReference type="InterPro" id="IPR051275">
    <property type="entry name" value="Cell_adhesion_signaling"/>
</dbReference>
<dbReference type="InterPro" id="IPR003599">
    <property type="entry name" value="Ig_sub"/>
</dbReference>
<evidence type="ECO:0000256" key="2">
    <source>
        <dbReference type="ARBA" id="ARBA00023136"/>
    </source>
</evidence>
<keyword evidence="6" id="KW-1133">Transmembrane helix</keyword>
<keyword evidence="2 6" id="KW-0472">Membrane</keyword>
<sequence>MSINGKSNQKSILLILFYRFIIKLDYHYYYYYYYYVIILLSWLLSLTMCKELMYNEQYYNNNKNYIKGPENQTILYNSNTIMYCRIYNNNNITKLKSFYTKYINVQWIIDGFGVNNESLKAVFGDRYSMPGPIEEGNFDLLIKNTQLEDEASFICQANVKIYSTLSIEPQLDTITSKPAYLTIIFPPSGLTMIHLQDSQFEKNRQIPVTVNSMYILPNNHFSNYVSDHSVNRHVYTTKELNQIVDRDLSHIVADDPKTELFIDYNRNYMDHFKQASDTQYTSQSIPLKEMLVRHESSSYTGNMYNRIPKIWTVEKKNLIVSCHTSPSKPTSTIQWHLAGILLNKNSGKSNSFSDHQNSLIHYTIKEQIINVSDKSLLSSNAESVLYSNTSVTSSTDDIHMQVTQSQLTLTVERKYQHWQLECSVSNSNDFVPAKLPTVTVTIEPMYIEDVKIQIINQTEHVNLREGQLIHFECIAKTNPLTPIYSWTIGNPIPSINFETFNLLTDDQLESTNNIEDKHEHNLIDIQMNASILQLTMNRAMHRKRIRCWVGVEAPELLEKITIASLQGVLSNKDSTCESDCRQLRNSLRKKLNDMTWVKSDYRLEVTYGPEFSSPSNDILSGELGQIIHLECSANSNPEADVSLYYIGPEGQILLEEVTKSELTQYQHHYNRPVDSKHPKYLVWNSETEYAEFNISIVKAAIHSSGRKLLGSDIKQVSHKLHLTSHEQFGFYACIAQTTGYPSIYRIVYVGQAESPKILKIDQSISFDGTFAELFCTIYSIPRPTVHQITWSINGISIKPDKRLRIYQEKTHRGVISILTLNNLRPNDFSTYNCTVVNDYGSDWKLITLSSDNRWPLTFAVISGFAALLGVLFVTIICCFIRYTRLKDTNSKVYFKSKEENNLQNNEENKQISDGVELQSILKNKLNQIGLSKANPIENVTLTNNECYPIENVYKSNMDETGFGKCHDLSSINFHTNHIDLSTNLIEENYLNYISCTYPQDTTSLLNNIHPMNGNATSQCTNKISTNYNQLPYCSTPLIDHQFNTIISNISPLSTSECFTNDMIPNNKQPDITSIIHDHLPKPWIQNINELKNCITPPLAFSSYTNHSTSLAPIFLMTSDLNYSTGIHQDFNNSNTSTVIIPPVILHSTNEQTLISSPYGPMTINNNNSSNNTNTSIIFNTTNNNDRNHIPDISIIPFNVRNCKLGYNNN</sequence>
<evidence type="ECO:0000256" key="1">
    <source>
        <dbReference type="ARBA" id="ARBA00004479"/>
    </source>
</evidence>
<keyword evidence="6" id="KW-0812">Transmembrane</keyword>
<reference evidence="8" key="1">
    <citation type="submission" date="2022-06" db="EMBL/GenBank/DDBJ databases">
        <authorList>
            <person name="Berger JAMES D."/>
            <person name="Berger JAMES D."/>
        </authorList>
    </citation>
    <scope>NUCLEOTIDE SEQUENCE [LARGE SCALE GENOMIC DNA]</scope>
</reference>
<keyword evidence="5" id="KW-0393">Immunoglobulin domain</keyword>
<dbReference type="Proteomes" id="UP000050792">
    <property type="component" value="Unassembled WGS sequence"/>
</dbReference>
<reference evidence="9" key="2">
    <citation type="submission" date="2023-11" db="UniProtKB">
        <authorList>
            <consortium name="WormBaseParasite"/>
        </authorList>
    </citation>
    <scope>IDENTIFICATION</scope>
</reference>
<dbReference type="GO" id="GO:0005911">
    <property type="term" value="C:cell-cell junction"/>
    <property type="evidence" value="ECO:0007669"/>
    <property type="project" value="TreeGrafter"/>
</dbReference>
<evidence type="ECO:0000259" key="7">
    <source>
        <dbReference type="PROSITE" id="PS50835"/>
    </source>
</evidence>
<proteinExistence type="predicted"/>
<comment type="subcellular location">
    <subcellularLocation>
        <location evidence="1">Membrane</location>
        <topology evidence="1">Single-pass type I membrane protein</topology>
    </subcellularLocation>
</comment>
<feature type="transmembrane region" description="Helical" evidence="6">
    <location>
        <begin position="854"/>
        <end position="880"/>
    </location>
</feature>
<feature type="transmembrane region" description="Helical" evidence="6">
    <location>
        <begin position="29"/>
        <end position="48"/>
    </location>
</feature>
<feature type="domain" description="Ig-like" evidence="7">
    <location>
        <begin position="755"/>
        <end position="849"/>
    </location>
</feature>
<dbReference type="AlphaFoldDB" id="A0AA85GFR0"/>
<evidence type="ECO:0000313" key="8">
    <source>
        <dbReference type="Proteomes" id="UP000050792"/>
    </source>
</evidence>
<dbReference type="InterPro" id="IPR007110">
    <property type="entry name" value="Ig-like_dom"/>
</dbReference>